<evidence type="ECO:0000256" key="2">
    <source>
        <dbReference type="ARBA" id="ARBA00022827"/>
    </source>
</evidence>
<dbReference type="STRING" id="247279.NIES1031_17085"/>
<dbReference type="GO" id="GO:0003824">
    <property type="term" value="F:catalytic activity"/>
    <property type="evidence" value="ECO:0007669"/>
    <property type="project" value="InterPro"/>
</dbReference>
<dbReference type="InterPro" id="IPR006094">
    <property type="entry name" value="Oxid_FAD_bind_N"/>
</dbReference>
<dbReference type="PANTHER" id="PTHR11748">
    <property type="entry name" value="D-LACTATE DEHYDROGENASE"/>
    <property type="match status" value="1"/>
</dbReference>
<dbReference type="PROSITE" id="PS51387">
    <property type="entry name" value="FAD_PCMH"/>
    <property type="match status" value="1"/>
</dbReference>
<evidence type="ECO:0000313" key="4">
    <source>
        <dbReference type="EMBL" id="OKH23998.1"/>
    </source>
</evidence>
<dbReference type="InterPro" id="IPR016166">
    <property type="entry name" value="FAD-bd_PCMH"/>
</dbReference>
<gene>
    <name evidence="4" type="ORF">NIES1031_17085</name>
</gene>
<comment type="caution">
    <text evidence="4">The sequence shown here is derived from an EMBL/GenBank/DDBJ whole genome shotgun (WGS) entry which is preliminary data.</text>
</comment>
<dbReference type="InterPro" id="IPR016169">
    <property type="entry name" value="FAD-bd_PCMH_sub2"/>
</dbReference>
<name>A0A1U7HKD7_9CHRO</name>
<proteinExistence type="predicted"/>
<dbReference type="PANTHER" id="PTHR11748:SF103">
    <property type="entry name" value="GLYCOLATE OXIDASE SUBUNIT GLCE"/>
    <property type="match status" value="1"/>
</dbReference>
<dbReference type="Proteomes" id="UP000185984">
    <property type="component" value="Unassembled WGS sequence"/>
</dbReference>
<dbReference type="SUPFAM" id="SSF55103">
    <property type="entry name" value="FAD-linked oxidases, C-terminal domain"/>
    <property type="match status" value="1"/>
</dbReference>
<organism evidence="4 5">
    <name type="scientific">Chroogloeocystis siderophila 5.2 s.c.1</name>
    <dbReference type="NCBI Taxonomy" id="247279"/>
    <lineage>
        <taxon>Bacteria</taxon>
        <taxon>Bacillati</taxon>
        <taxon>Cyanobacteriota</taxon>
        <taxon>Cyanophyceae</taxon>
        <taxon>Oscillatoriophycideae</taxon>
        <taxon>Chroococcales</taxon>
        <taxon>Chroococcaceae</taxon>
        <taxon>Chroogloeocystis</taxon>
    </lineage>
</organism>
<dbReference type="AlphaFoldDB" id="A0A1U7HKD7"/>
<dbReference type="EMBL" id="MRCC01000014">
    <property type="protein sequence ID" value="OKH23998.1"/>
    <property type="molecule type" value="Genomic_DNA"/>
</dbReference>
<keyword evidence="1" id="KW-0285">Flavoprotein</keyword>
<protein>
    <submittedName>
        <fullName evidence="4">FAD-binding oxidoreductase</fullName>
    </submittedName>
</protein>
<dbReference type="Gene3D" id="3.30.465.10">
    <property type="match status" value="1"/>
</dbReference>
<accession>A0A1U7HKD7</accession>
<dbReference type="OrthoDB" id="9767256at2"/>
<dbReference type="InterPro" id="IPR016164">
    <property type="entry name" value="FAD-linked_Oxase-like_C"/>
</dbReference>
<feature type="domain" description="FAD-binding PCMH-type" evidence="3">
    <location>
        <begin position="36"/>
        <end position="215"/>
    </location>
</feature>
<sequence length="430" mass="46525">MNAIAQKLETIVGNSRILAWDAIETTRREQIQQAIATENYPCFVYPQTQAELAEVVAYAYQNQWKILPCGSTTKLNWGGLAQDVQIVISTERIHQLIEHAVGDLTVTAEAGIRFADLQTTLATAGQFLALDPTTPESATLGGIVATADTGSLRQRYGGVRDQLLGISFVRADGKIAKAGGRVVKNVAGYDLMKLFTGSYGTLGIITSVTFRVYPIPEASGTVVLTGNADQIAQAVTSLRASALTPVASDLLSQQLVINLDLGQGLGLVVRFQSLSASVKQQAASLLELGQQLNLQGAVYTDDEAELWQKLQQQMRSPTKPTEITCKIGVLPTNAVATLTQFDPHMGLIHTGSGLGLLRFDTDVNKQNILQMRDFCQSQGGFLSVLAAPPALKEKIDVWGYQGNALEMMQQIKHQFDPNNILIPSRFVRGI</sequence>
<dbReference type="Pfam" id="PF01565">
    <property type="entry name" value="FAD_binding_4"/>
    <property type="match status" value="1"/>
</dbReference>
<evidence type="ECO:0000313" key="5">
    <source>
        <dbReference type="Proteomes" id="UP000185984"/>
    </source>
</evidence>
<dbReference type="InterPro" id="IPR036318">
    <property type="entry name" value="FAD-bd_PCMH-like_sf"/>
</dbReference>
<dbReference type="RefSeq" id="WP_073550709.1">
    <property type="nucleotide sequence ID" value="NZ_CAWMVK010000006.1"/>
</dbReference>
<evidence type="ECO:0000259" key="3">
    <source>
        <dbReference type="PROSITE" id="PS51387"/>
    </source>
</evidence>
<keyword evidence="5" id="KW-1185">Reference proteome</keyword>
<evidence type="ECO:0000256" key="1">
    <source>
        <dbReference type="ARBA" id="ARBA00022630"/>
    </source>
</evidence>
<dbReference type="GO" id="GO:0071949">
    <property type="term" value="F:FAD binding"/>
    <property type="evidence" value="ECO:0007669"/>
    <property type="project" value="InterPro"/>
</dbReference>
<dbReference type="SUPFAM" id="SSF56176">
    <property type="entry name" value="FAD-binding/transporter-associated domain-like"/>
    <property type="match status" value="1"/>
</dbReference>
<reference evidence="4 5" key="1">
    <citation type="submission" date="2016-11" db="EMBL/GenBank/DDBJ databases">
        <title>Draft Genome Sequences of Nine Cyanobacterial Strains from Diverse Habitats.</title>
        <authorList>
            <person name="Zhu T."/>
            <person name="Hou S."/>
            <person name="Lu X."/>
            <person name="Hess W.R."/>
        </authorList>
    </citation>
    <scope>NUCLEOTIDE SEQUENCE [LARGE SCALE GENOMIC DNA]</scope>
    <source>
        <strain evidence="4 5">5.2 s.c.1</strain>
    </source>
</reference>
<keyword evidence="2" id="KW-0274">FAD</keyword>